<reference evidence="2 3" key="1">
    <citation type="submission" date="2023-08" db="EMBL/GenBank/DDBJ databases">
        <title>Complete Genome and Methylome dissection of Serratia fonticola NEB369.</title>
        <authorList>
            <person name="Fomenkov A."/>
            <person name="Roberts R.D."/>
        </authorList>
    </citation>
    <scope>NUCLEOTIDE SEQUENCE [LARGE SCALE GENOMIC DNA]</scope>
    <source>
        <strain evidence="2 3">NEB369</strain>
    </source>
</reference>
<dbReference type="PANTHER" id="PTHR45947:SF3">
    <property type="entry name" value="SULFOQUINOVOSYL TRANSFERASE SQD2"/>
    <property type="match status" value="1"/>
</dbReference>
<name>A0ABY9PTR7_SERFO</name>
<evidence type="ECO:0000313" key="2">
    <source>
        <dbReference type="EMBL" id="WMT16478.1"/>
    </source>
</evidence>
<dbReference type="PANTHER" id="PTHR45947">
    <property type="entry name" value="SULFOQUINOVOSYL TRANSFERASE SQD2"/>
    <property type="match status" value="1"/>
</dbReference>
<dbReference type="SUPFAM" id="SSF53756">
    <property type="entry name" value="UDP-Glycosyltransferase/glycogen phosphorylase"/>
    <property type="match status" value="1"/>
</dbReference>
<dbReference type="Pfam" id="PF13692">
    <property type="entry name" value="Glyco_trans_1_4"/>
    <property type="match status" value="1"/>
</dbReference>
<feature type="domain" description="Glycosyltransferase subfamily 4-like N-terminal" evidence="1">
    <location>
        <begin position="12"/>
        <end position="173"/>
    </location>
</feature>
<sequence length="365" mass="41649">MKIFHAAETIKGGVATVMRQLIENQIAINENVICLIPDKQMQELRSIDNKHFVLFKRKGRSISSFISFIYNFSKVILRDKPDIVHLHSTFAGVMGRIIIIFFKPIRRPKLIYCPHAFSFLMQSSSKKRSVYALIEKILSKYTDIIICVSKYEKQKAIEVGIKESKLQVVYNGVAERNIIFNPPSPFSEGVFNVLFVGRFDFQKGFDILFEVMHALTGRPFHLTAVGGTVHDDKLELVDMPQTTFTGWLDSESLAPYFIHADALVMPSRWEGFGLVASEAMSYGLPVLATNCTSLPEIVQNNKTGYLFSMGDVQEIVNILTKTKKDEWNSMRFESKKFFLENFTTEKMIAKTSNIYIELLSRKDHG</sequence>
<evidence type="ECO:0000259" key="1">
    <source>
        <dbReference type="Pfam" id="PF13439"/>
    </source>
</evidence>
<dbReference type="Pfam" id="PF13439">
    <property type="entry name" value="Glyco_transf_4"/>
    <property type="match status" value="1"/>
</dbReference>
<keyword evidence="2" id="KW-0808">Transferase</keyword>
<dbReference type="EC" id="2.4.-.-" evidence="2"/>
<dbReference type="GO" id="GO:0016757">
    <property type="term" value="F:glycosyltransferase activity"/>
    <property type="evidence" value="ECO:0007669"/>
    <property type="project" value="UniProtKB-KW"/>
</dbReference>
<dbReference type="Proteomes" id="UP001235341">
    <property type="component" value="Chromosome"/>
</dbReference>
<gene>
    <name evidence="2" type="ORF">RFB13_09215</name>
</gene>
<dbReference type="InterPro" id="IPR028098">
    <property type="entry name" value="Glyco_trans_4-like_N"/>
</dbReference>
<keyword evidence="3" id="KW-1185">Reference proteome</keyword>
<dbReference type="Gene3D" id="3.40.50.2000">
    <property type="entry name" value="Glycogen Phosphorylase B"/>
    <property type="match status" value="2"/>
</dbReference>
<keyword evidence="2" id="KW-0328">Glycosyltransferase</keyword>
<accession>A0ABY9PTR7</accession>
<protein>
    <submittedName>
        <fullName evidence="2">Glycosyltransferase</fullName>
        <ecNumber evidence="2">2.4.-.-</ecNumber>
    </submittedName>
</protein>
<dbReference type="RefSeq" id="WP_309206332.1">
    <property type="nucleotide sequence ID" value="NZ_CP133586.1"/>
</dbReference>
<proteinExistence type="predicted"/>
<evidence type="ECO:0000313" key="3">
    <source>
        <dbReference type="Proteomes" id="UP001235341"/>
    </source>
</evidence>
<dbReference type="InterPro" id="IPR050194">
    <property type="entry name" value="Glycosyltransferase_grp1"/>
</dbReference>
<organism evidence="2 3">
    <name type="scientific">Serratia fonticola</name>
    <dbReference type="NCBI Taxonomy" id="47917"/>
    <lineage>
        <taxon>Bacteria</taxon>
        <taxon>Pseudomonadati</taxon>
        <taxon>Pseudomonadota</taxon>
        <taxon>Gammaproteobacteria</taxon>
        <taxon>Enterobacterales</taxon>
        <taxon>Yersiniaceae</taxon>
        <taxon>Serratia</taxon>
    </lineage>
</organism>
<dbReference type="EMBL" id="CP133586">
    <property type="protein sequence ID" value="WMT16478.1"/>
    <property type="molecule type" value="Genomic_DNA"/>
</dbReference>